<keyword evidence="2" id="KW-0597">Phosphoprotein</keyword>
<dbReference type="Pfam" id="PF00698">
    <property type="entry name" value="Acyl_transf_1"/>
    <property type="match status" value="1"/>
</dbReference>
<accession>A0ABU3J0J0</accession>
<evidence type="ECO:0000313" key="9">
    <source>
        <dbReference type="EMBL" id="MDT6968582.1"/>
    </source>
</evidence>
<dbReference type="Pfam" id="PF16197">
    <property type="entry name" value="KAsynt_C_assoc"/>
    <property type="match status" value="1"/>
</dbReference>
<name>A0ABU3J0J0_9ACTN</name>
<dbReference type="InterPro" id="IPR009081">
    <property type="entry name" value="PP-bd_ACP"/>
</dbReference>
<gene>
    <name evidence="9" type="ORF">QNO05_01740</name>
</gene>
<dbReference type="InterPro" id="IPR029058">
    <property type="entry name" value="AB_hydrolase_fold"/>
</dbReference>
<feature type="region of interest" description="Disordered" evidence="6">
    <location>
        <begin position="739"/>
        <end position="760"/>
    </location>
</feature>
<evidence type="ECO:0000256" key="5">
    <source>
        <dbReference type="ARBA" id="ARBA00023315"/>
    </source>
</evidence>
<dbReference type="Pfam" id="PF00975">
    <property type="entry name" value="Thioesterase"/>
    <property type="match status" value="1"/>
</dbReference>
<feature type="region of interest" description="Disordered" evidence="6">
    <location>
        <begin position="1237"/>
        <end position="1262"/>
    </location>
</feature>
<dbReference type="PANTHER" id="PTHR43775">
    <property type="entry name" value="FATTY ACID SYNTHASE"/>
    <property type="match status" value="1"/>
</dbReference>
<feature type="compositionally biased region" description="Basic and acidic residues" evidence="6">
    <location>
        <begin position="563"/>
        <end position="575"/>
    </location>
</feature>
<dbReference type="Gene3D" id="3.30.70.250">
    <property type="entry name" value="Malonyl-CoA ACP transacylase, ACP-binding"/>
    <property type="match status" value="1"/>
</dbReference>
<dbReference type="InterPro" id="IPR016039">
    <property type="entry name" value="Thiolase-like"/>
</dbReference>
<dbReference type="SUPFAM" id="SSF53474">
    <property type="entry name" value="alpha/beta-Hydrolases"/>
    <property type="match status" value="1"/>
</dbReference>
<keyword evidence="4" id="KW-0045">Antibiotic biosynthesis</keyword>
<dbReference type="PROSITE" id="PS00606">
    <property type="entry name" value="KS3_1"/>
    <property type="match status" value="1"/>
</dbReference>
<keyword evidence="5" id="KW-0012">Acyltransferase</keyword>
<dbReference type="SUPFAM" id="SSF47336">
    <property type="entry name" value="ACP-like"/>
    <property type="match status" value="2"/>
</dbReference>
<organism evidence="9 10">
    <name type="scientific">Streptomyces thermocarboxydus</name>
    <dbReference type="NCBI Taxonomy" id="59299"/>
    <lineage>
        <taxon>Bacteria</taxon>
        <taxon>Bacillati</taxon>
        <taxon>Actinomycetota</taxon>
        <taxon>Actinomycetes</taxon>
        <taxon>Kitasatosporales</taxon>
        <taxon>Streptomycetaceae</taxon>
        <taxon>Streptomyces</taxon>
    </lineage>
</organism>
<evidence type="ECO:0000259" key="7">
    <source>
        <dbReference type="PROSITE" id="PS50075"/>
    </source>
</evidence>
<dbReference type="InterPro" id="IPR014030">
    <property type="entry name" value="Ketoacyl_synth_N"/>
</dbReference>
<feature type="compositionally biased region" description="Low complexity" evidence="6">
    <location>
        <begin position="647"/>
        <end position="660"/>
    </location>
</feature>
<dbReference type="InterPro" id="IPR001227">
    <property type="entry name" value="Ac_transferase_dom_sf"/>
</dbReference>
<evidence type="ECO:0000256" key="2">
    <source>
        <dbReference type="ARBA" id="ARBA00022553"/>
    </source>
</evidence>
<proteinExistence type="predicted"/>
<protein>
    <submittedName>
        <fullName evidence="9">Beta-ketoacyl synthase N-terminal-like domain-containing protein</fullName>
    </submittedName>
</protein>
<dbReference type="Gene3D" id="3.40.50.1820">
    <property type="entry name" value="alpha/beta hydrolase"/>
    <property type="match status" value="1"/>
</dbReference>
<comment type="caution">
    <text evidence="9">The sequence shown here is derived from an EMBL/GenBank/DDBJ whole genome shotgun (WGS) entry which is preliminary data.</text>
</comment>
<dbReference type="PROSITE" id="PS50075">
    <property type="entry name" value="CARRIER"/>
    <property type="match status" value="2"/>
</dbReference>
<dbReference type="InterPro" id="IPR050091">
    <property type="entry name" value="PKS_NRPS_Biosynth_Enz"/>
</dbReference>
<feature type="domain" description="Carrier" evidence="7">
    <location>
        <begin position="6"/>
        <end position="80"/>
    </location>
</feature>
<dbReference type="SUPFAM" id="SSF53901">
    <property type="entry name" value="Thiolase-like"/>
    <property type="match status" value="1"/>
</dbReference>
<dbReference type="Gene3D" id="1.10.1200.10">
    <property type="entry name" value="ACP-like"/>
    <property type="match status" value="2"/>
</dbReference>
<dbReference type="SMART" id="SM00827">
    <property type="entry name" value="PKS_AT"/>
    <property type="match status" value="1"/>
</dbReference>
<keyword evidence="10" id="KW-1185">Reference proteome</keyword>
<dbReference type="RefSeq" id="WP_347230537.1">
    <property type="nucleotide sequence ID" value="NZ_JASKMB010000001.1"/>
</dbReference>
<dbReference type="PROSITE" id="PS00012">
    <property type="entry name" value="PHOSPHOPANTETHEINE"/>
    <property type="match status" value="1"/>
</dbReference>
<dbReference type="Gene3D" id="3.40.366.10">
    <property type="entry name" value="Malonyl-Coenzyme A Acyl Carrier Protein, domain 2"/>
    <property type="match status" value="1"/>
</dbReference>
<dbReference type="SMART" id="SM00825">
    <property type="entry name" value="PKS_KS"/>
    <property type="match status" value="1"/>
</dbReference>
<sequence length="1534" mass="159110">MSATARLVREVLVARLGEWYGVRPEDVTDDRPLAEHGLTSRDAVALTALLGRAVGRQLPATLLWETPTPAALVAALTAQEDRPPAGVPSARAATTSSPAAGAPVAVVGVGCRFPGGADSPAAYWRLLTDGRDAVGTVPGGRWERFVPDGSVLPADLGRHGGFLDGVEEFDAEFFGIAADEAVALDPQQRMLLEVTREALDHAAIPAPSLAGTRTGVFVGISGTEYAHLTAGRPESVTPWTAAGASLGVAAGRVSYALDLRGPSLAVDTACSSSLVAVDHAVRALADGTCDAALAAGVNVLLSPTVTLGLQRAGALSADGRCKAFDAAADGMVRGEGCGVVVLKRLADAERAGDRVLAVITATEVNSDGRSNGLTAPNAAAQRALLAHAHGPDGRRLDYVEAHGTGTPLGDPVEAGALGAVLGQGRPAEQPLLLGSVKTNIGHLEAAAGIAGLIKTVLALHHDELPGQLHFAEPNPHIDLDALRLRVLTAPEPWPRYSGTATAGVSAFGFSGTNAHVVLREHRPRGRGSAGDRPAAVAGAPGLRRAVPAPEAGDPARGSVAGAREPRGPVRGEECRGPGTGGPTETAGGPVHRSGAVPAPEAGDPARGSVAGAREPRGPVGAEECRGPGTGGPTETAGGPVHRSGAVPAPEAGDPARGPDAGAREPCGPVRGDGRRSPGTGGPTEPAGGLVHRPGVRPPLADRRPAGTRRPALVLLDAPTDGRLRAHAGELARWLDSPAGRGARPADVGRTLAGRTGRGRRRAAVVARDRDALSTALHRLAVGDPDTHLVTADRAPITPDDPGPVWVFSGYGSQWPGMGRELLAAEPAFAAAVERLEPVLREQAGVSLLGATEPDADLTSLTAVMPALFGLQVALAELWRSYGAEPSAVIGHSLGEIAAAVTAGALDAPTGARIVAFRSRLLTTVRGGTMAVVDLPPPDLGRMTEDLPTLHVAVYASPEQCVVTGSAQEVGALVARVTAEGGFARTMPVPVAGHSPDVDPLLDAFAWELGAVPYGDPVCRRYSTVLDDPLDEAPYDTAYWLANLRRPVRFEQAVRAAARDGHRVFVEVAPHPTQAHPLARTLEAAGADEALVVPTLRRGTDDATSFRTALATLLVHGARVPSARETLHPDGRITDVPPPRWQHRRYWAGEVVLPLPAPESRPAAATRLDRLRMLVARVMGFAPDRLDPDVPLTDLGLDSLTAVRIRTAVLGEFGSAPELGVLLRQGTLRGVAGLLDDAPAPSPAPPLAHPGEPVHGTPGVLRSFPGTGPHAPLFLAHAAGGSSDVYGHLAARLDGHRPVYGFDRLEHPDDVPARAAEFARRIRQIRPEGPWTLGGWSYGGVVAQETARLLSRAGEVTALVLVDSILPLPAPPVATPAEEARRRFAGFAAYVHTVYGVELELPYVELGAMDDTAQVDLVLALLEKAVDLPPAVLAHQRSSYLDLRSAERHSPGPYPGRTLLYRATRPAPHTVRDARYERTDATLGWDAHCPDLTVTDLPAHHLALLDPPAVDTLAADLARALGPSGLPPTTAPMEP</sequence>
<feature type="region of interest" description="Disordered" evidence="6">
    <location>
        <begin position="522"/>
        <end position="709"/>
    </location>
</feature>
<keyword evidence="3" id="KW-0808">Transferase</keyword>
<dbReference type="InterPro" id="IPR006162">
    <property type="entry name" value="Ppantetheine_attach_site"/>
</dbReference>
<dbReference type="InterPro" id="IPR020841">
    <property type="entry name" value="PKS_Beta-ketoAc_synthase_dom"/>
</dbReference>
<feature type="domain" description="Ketosynthase family 3 (KS3)" evidence="8">
    <location>
        <begin position="101"/>
        <end position="520"/>
    </location>
</feature>
<dbReference type="Gene3D" id="3.40.47.10">
    <property type="match status" value="1"/>
</dbReference>
<dbReference type="Proteomes" id="UP001257895">
    <property type="component" value="Unassembled WGS sequence"/>
</dbReference>
<dbReference type="InterPro" id="IPR018201">
    <property type="entry name" value="Ketoacyl_synth_AS"/>
</dbReference>
<dbReference type="InterPro" id="IPR036736">
    <property type="entry name" value="ACP-like_sf"/>
</dbReference>
<evidence type="ECO:0000313" key="10">
    <source>
        <dbReference type="Proteomes" id="UP001257895"/>
    </source>
</evidence>
<dbReference type="InterPro" id="IPR001031">
    <property type="entry name" value="Thioesterase"/>
</dbReference>
<dbReference type="InterPro" id="IPR016036">
    <property type="entry name" value="Malonyl_transacylase_ACP-bd"/>
</dbReference>
<dbReference type="InterPro" id="IPR016035">
    <property type="entry name" value="Acyl_Trfase/lysoPLipase"/>
</dbReference>
<dbReference type="Pfam" id="PF02801">
    <property type="entry name" value="Ketoacyl-synt_C"/>
    <property type="match status" value="1"/>
</dbReference>
<dbReference type="EMBL" id="JASKMB010000001">
    <property type="protein sequence ID" value="MDT6968582.1"/>
    <property type="molecule type" value="Genomic_DNA"/>
</dbReference>
<dbReference type="CDD" id="cd00833">
    <property type="entry name" value="PKS"/>
    <property type="match status" value="1"/>
</dbReference>
<dbReference type="InterPro" id="IPR014043">
    <property type="entry name" value="Acyl_transferase_dom"/>
</dbReference>
<dbReference type="Pfam" id="PF00550">
    <property type="entry name" value="PP-binding"/>
    <property type="match status" value="2"/>
</dbReference>
<dbReference type="PROSITE" id="PS52004">
    <property type="entry name" value="KS3_2"/>
    <property type="match status" value="1"/>
</dbReference>
<dbReference type="SUPFAM" id="SSF55048">
    <property type="entry name" value="Probable ACP-binding domain of malonyl-CoA ACP transacylase"/>
    <property type="match status" value="1"/>
</dbReference>
<dbReference type="SMART" id="SM00824">
    <property type="entry name" value="PKS_TE"/>
    <property type="match status" value="1"/>
</dbReference>
<keyword evidence="1" id="KW-0596">Phosphopantetheine</keyword>
<dbReference type="InterPro" id="IPR032821">
    <property type="entry name" value="PKS_assoc"/>
</dbReference>
<reference evidence="9 10" key="1">
    <citation type="submission" date="2023-05" db="EMBL/GenBank/DDBJ databases">
        <title>Streptomyces fuscus sp. nov., a brown-black pigment producing actinomyces isolated from dry sand of Sea duck farm.</title>
        <authorList>
            <person name="Xie J."/>
            <person name="Shen N."/>
        </authorList>
    </citation>
    <scope>NUCLEOTIDE SEQUENCE [LARGE SCALE GENOMIC DNA]</scope>
    <source>
        <strain evidence="9 10">CGMCC 4.1883</strain>
    </source>
</reference>
<dbReference type="InterPro" id="IPR020806">
    <property type="entry name" value="PKS_PP-bd"/>
</dbReference>
<dbReference type="SUPFAM" id="SSF52151">
    <property type="entry name" value="FabD/lysophospholipase-like"/>
    <property type="match status" value="1"/>
</dbReference>
<feature type="domain" description="Carrier" evidence="7">
    <location>
        <begin position="1164"/>
        <end position="1238"/>
    </location>
</feature>
<evidence type="ECO:0000256" key="3">
    <source>
        <dbReference type="ARBA" id="ARBA00022679"/>
    </source>
</evidence>
<dbReference type="InterPro" id="IPR020802">
    <property type="entry name" value="TesA-like"/>
</dbReference>
<evidence type="ECO:0000256" key="1">
    <source>
        <dbReference type="ARBA" id="ARBA00022450"/>
    </source>
</evidence>
<dbReference type="Pfam" id="PF00109">
    <property type="entry name" value="ketoacyl-synt"/>
    <property type="match status" value="1"/>
</dbReference>
<evidence type="ECO:0000259" key="8">
    <source>
        <dbReference type="PROSITE" id="PS52004"/>
    </source>
</evidence>
<evidence type="ECO:0000256" key="4">
    <source>
        <dbReference type="ARBA" id="ARBA00023194"/>
    </source>
</evidence>
<evidence type="ECO:0000256" key="6">
    <source>
        <dbReference type="SAM" id="MobiDB-lite"/>
    </source>
</evidence>
<dbReference type="InterPro" id="IPR014031">
    <property type="entry name" value="Ketoacyl_synth_C"/>
</dbReference>
<dbReference type="PANTHER" id="PTHR43775:SF37">
    <property type="entry name" value="SI:DKEY-61P9.11"/>
    <property type="match status" value="1"/>
</dbReference>
<dbReference type="SMART" id="SM00823">
    <property type="entry name" value="PKS_PP"/>
    <property type="match status" value="2"/>
</dbReference>